<evidence type="ECO:0000313" key="6">
    <source>
        <dbReference type="EMBL" id="SUP57842.1"/>
    </source>
</evidence>
<proteinExistence type="predicted"/>
<organism evidence="6 7">
    <name type="scientific">Streptomyces griseus</name>
    <dbReference type="NCBI Taxonomy" id="1911"/>
    <lineage>
        <taxon>Bacteria</taxon>
        <taxon>Bacillati</taxon>
        <taxon>Actinomycetota</taxon>
        <taxon>Actinomycetes</taxon>
        <taxon>Kitasatosporales</taxon>
        <taxon>Streptomycetaceae</taxon>
        <taxon>Streptomyces</taxon>
    </lineage>
</organism>
<dbReference type="GeneID" id="95073688"/>
<evidence type="ECO:0000256" key="2">
    <source>
        <dbReference type="ARBA" id="ARBA00023251"/>
    </source>
</evidence>
<comment type="catalytic activity">
    <reaction evidence="3">
        <text>spectinomycin + ATP = 9-O-adenylylspectinomycin + diphosphate</text>
        <dbReference type="Rhea" id="RHEA:63228"/>
        <dbReference type="ChEBI" id="CHEBI:30616"/>
        <dbReference type="ChEBI" id="CHEBI:33019"/>
        <dbReference type="ChEBI" id="CHEBI:146260"/>
        <dbReference type="ChEBI" id="CHEBI:146261"/>
    </reaction>
</comment>
<evidence type="ECO:0000256" key="3">
    <source>
        <dbReference type="ARBA" id="ARBA00047831"/>
    </source>
</evidence>
<evidence type="ECO:0000313" key="7">
    <source>
        <dbReference type="Proteomes" id="UP000254150"/>
    </source>
</evidence>
<gene>
    <name evidence="6" type="primary">ant1</name>
    <name evidence="6" type="ORF">NCTC7807_03397</name>
</gene>
<dbReference type="Pfam" id="PF01909">
    <property type="entry name" value="NTP_transf_2"/>
    <property type="match status" value="1"/>
</dbReference>
<dbReference type="InterPro" id="IPR025184">
    <property type="entry name" value="AadA_C"/>
</dbReference>
<evidence type="ECO:0000259" key="5">
    <source>
        <dbReference type="Pfam" id="PF13427"/>
    </source>
</evidence>
<feature type="domain" description="Adenylyltransferase AadA C-terminal" evidence="5">
    <location>
        <begin position="140"/>
        <end position="239"/>
    </location>
</feature>
<dbReference type="EMBL" id="UHID01000006">
    <property type="protein sequence ID" value="SUP57842.1"/>
    <property type="molecule type" value="Genomic_DNA"/>
</dbReference>
<dbReference type="Gene3D" id="3.30.460.10">
    <property type="entry name" value="Beta Polymerase, domain 2"/>
    <property type="match status" value="1"/>
</dbReference>
<dbReference type="SUPFAM" id="SSF81301">
    <property type="entry name" value="Nucleotidyltransferase"/>
    <property type="match status" value="1"/>
</dbReference>
<dbReference type="PIRSF" id="PIRSF000819">
    <property type="entry name" value="Streptomycin_3-adenylyltransf"/>
    <property type="match status" value="1"/>
</dbReference>
<dbReference type="GO" id="GO:0009012">
    <property type="term" value="F:aminoglycoside 3''-adenylyltransferase activity"/>
    <property type="evidence" value="ECO:0007669"/>
    <property type="project" value="UniProtKB-EC"/>
</dbReference>
<dbReference type="InterPro" id="IPR024172">
    <property type="entry name" value="AadA/Aad9"/>
</dbReference>
<keyword evidence="2" id="KW-0046">Antibiotic resistance</keyword>
<sequence>MAEQVEEVAVLVREVVHGRELAGMYLYGSATAGGLGPYSDLDVFVVVRRPLTEGQRRGLTDGLRGISGAPGRPVELTVVVLGEVVPWRYPPRQEYQYGEWLRDAYERGEVPAPRTDPDLAPLISMVVADGRALAGPPPDEVLPEVPPADLARAVTAGVPELLADLAADTRNVLLTLARVWVTLATGALLPKDAAAAWALDRLPGEHRPALAHAREVYLGEAAEDWGRVGPGRVADCAAHLAGEVRELAPPEG</sequence>
<name>A0A380P0V2_STRGR</name>
<dbReference type="InterPro" id="IPR043519">
    <property type="entry name" value="NT_sf"/>
</dbReference>
<dbReference type="Pfam" id="PF13427">
    <property type="entry name" value="AadA_C"/>
    <property type="match status" value="1"/>
</dbReference>
<evidence type="ECO:0000256" key="1">
    <source>
        <dbReference type="ARBA" id="ARBA00022679"/>
    </source>
</evidence>
<dbReference type="Proteomes" id="UP000254150">
    <property type="component" value="Unassembled WGS sequence"/>
</dbReference>
<reference evidence="6 7" key="1">
    <citation type="submission" date="2018-06" db="EMBL/GenBank/DDBJ databases">
        <authorList>
            <consortium name="Pathogen Informatics"/>
            <person name="Doyle S."/>
        </authorList>
    </citation>
    <scope>NUCLEOTIDE SEQUENCE [LARGE SCALE GENOMIC DNA]</scope>
    <source>
        <strain evidence="6 7">NCTC7807</strain>
    </source>
</reference>
<dbReference type="GO" id="GO:0046677">
    <property type="term" value="P:response to antibiotic"/>
    <property type="evidence" value="ECO:0007669"/>
    <property type="project" value="UniProtKB-KW"/>
</dbReference>
<keyword evidence="1 6" id="KW-0808">Transferase</keyword>
<dbReference type="EC" id="2.7.7.47" evidence="6"/>
<feature type="domain" description="Polymerase nucleotidyl transferase" evidence="4">
    <location>
        <begin position="21"/>
        <end position="53"/>
    </location>
</feature>
<dbReference type="RefSeq" id="WP_100455287.1">
    <property type="nucleotide sequence ID" value="NZ_UHID01000006.1"/>
</dbReference>
<dbReference type="CDD" id="cd05403">
    <property type="entry name" value="NT_KNTase_like"/>
    <property type="match status" value="1"/>
</dbReference>
<keyword evidence="6" id="KW-0548">Nucleotidyltransferase</keyword>
<dbReference type="AlphaFoldDB" id="A0A380P0V2"/>
<dbReference type="GO" id="GO:0070566">
    <property type="term" value="F:adenylyltransferase activity"/>
    <property type="evidence" value="ECO:0007669"/>
    <property type="project" value="InterPro"/>
</dbReference>
<dbReference type="NCBIfam" id="NF010309">
    <property type="entry name" value="PRK13746.1"/>
    <property type="match status" value="1"/>
</dbReference>
<dbReference type="InterPro" id="IPR002934">
    <property type="entry name" value="Polymerase_NTP_transf_dom"/>
</dbReference>
<protein>
    <submittedName>
        <fullName evidence="6">Nucleotidyltransferase</fullName>
        <ecNumber evidence="6">2.7.7.47</ecNumber>
    </submittedName>
</protein>
<accession>A0A380P0V2</accession>
<evidence type="ECO:0000259" key="4">
    <source>
        <dbReference type="Pfam" id="PF01909"/>
    </source>
</evidence>